<keyword evidence="2" id="KW-0798">TonB box</keyword>
<protein>
    <submittedName>
        <fullName evidence="5">SusC/RagA family TonB-linked outer membrane protein</fullName>
    </submittedName>
</protein>
<dbReference type="InterPro" id="IPR008969">
    <property type="entry name" value="CarboxyPept-like_regulatory"/>
</dbReference>
<evidence type="ECO:0000313" key="5">
    <source>
        <dbReference type="EMBL" id="GGZ25289.1"/>
    </source>
</evidence>
<sequence>MMRKNYQLVRFCITLVAVMAFVTGYAQGQTIRGRVISEDVPEGLPGVTVLVKGTSNGTATDIDGNFQIEASPTDVLIFSFIGYESQEIPVNNRSVIDISLAFAETSLDEVVVVGYGAQKKESVVGAISQVQGEDLVRTGQQNISNALTGQVPGVVTVQQSGMPGSTDAKIYIRGVSSFSGDNQPLVLVDGVERSLNNIDPSEVASISVLKDASATAVYGVKGANGVILVTTKRGQEGRMEITASAEVSLSSPSIKRTIENSYNTLDARNTVYRNRQEWGRIINDETLEHYRTQDMPYVYPDSDPLDLMLSDFGVDKKFNVSARGGTKTVKYFVSLGGLSQGGLFKDSQPLYDPGYQNERYNFRMNLDFDITKTTKVSISSGGVLQTTDVPGSTYNYLVNFILYDAPYNTPFLYPDSFLQQYPDDKWPYPGDRMAGSLIIPGETTPYYLYNASGTFRNSNNRVGTDFGIKQDLGFITEGLTMEALLSYNFETFYNAGNVNYQGDYFQFNMIGEDDYEWTRYINKTVDNETIITPPYYDGTRRNGSPRKSLVYNARLGYTKSIDNSHNISGLALFQRRESQNGASFPHYEENWVGRATYDFKGKYLAEFNVGYTGSEQFAPSNRFGLFPAFAVGWNAAKETFMKQAIPSMNKLKFRYSYGETGNDNTGSNWLYISEYTNSKNYETGDISSSEDVRTIKEGNVPNLVARWERSVKKNLGLEIGFLNDTYTLSVDLFDEQRDGILMERRAIADWFGQNTQPQNIGGTKVHGFEIEAGFNKQVNTIYYWAKGNFNFNENRVVARDDPKLTPDYQKLEGKPIGQPNNIYNVGYYQNMDEMLNYSLGNNNLQVPGTDKLYDFNGDGLINGNDAVPMGFPTRPLYTFGLSSGMSVSNFDFSFLIQGSTGVTRNLGNFNDPMRDLDKQAILFQGRADGVWTPDNRQGPYAAWGAWNAQQKNRVDASYARLKSISLGYNFEGEILARIGLSSARIYLQGINLLTYAPHISDRDPEAEPSTGNNNYPVSKRFNLGLKVSF</sequence>
<dbReference type="RefSeq" id="WP_018473399.1">
    <property type="nucleotide sequence ID" value="NZ_BMWX01000003.1"/>
</dbReference>
<evidence type="ECO:0000256" key="1">
    <source>
        <dbReference type="PROSITE-ProRule" id="PRU01360"/>
    </source>
</evidence>
<keyword evidence="1" id="KW-0998">Cell outer membrane</keyword>
<keyword evidence="1" id="KW-1134">Transmembrane beta strand</keyword>
<feature type="domain" description="TonB-dependent receptor plug" evidence="4">
    <location>
        <begin position="120"/>
        <end position="226"/>
    </location>
</feature>
<dbReference type="InterPro" id="IPR039426">
    <property type="entry name" value="TonB-dep_rcpt-like"/>
</dbReference>
<gene>
    <name evidence="5" type="ORF">GCM10007049_17230</name>
</gene>
<dbReference type="InterPro" id="IPR023997">
    <property type="entry name" value="TonB-dep_OMP_SusC/RagA_CS"/>
</dbReference>
<dbReference type="InterPro" id="IPR012910">
    <property type="entry name" value="Plug_dom"/>
</dbReference>
<dbReference type="GO" id="GO:0009279">
    <property type="term" value="C:cell outer membrane"/>
    <property type="evidence" value="ECO:0007669"/>
    <property type="project" value="UniProtKB-SubCell"/>
</dbReference>
<comment type="caution">
    <text evidence="5">The sequence shown here is derived from an EMBL/GenBank/DDBJ whole genome shotgun (WGS) entry which is preliminary data.</text>
</comment>
<dbReference type="NCBIfam" id="TIGR04056">
    <property type="entry name" value="OMP_RagA_SusC"/>
    <property type="match status" value="1"/>
</dbReference>
<dbReference type="InterPro" id="IPR023996">
    <property type="entry name" value="TonB-dep_OMP_SusC/RagA"/>
</dbReference>
<dbReference type="Pfam" id="PF13715">
    <property type="entry name" value="CarbopepD_reg_2"/>
    <property type="match status" value="1"/>
</dbReference>
<dbReference type="Gene3D" id="2.170.130.10">
    <property type="entry name" value="TonB-dependent receptor, plug domain"/>
    <property type="match status" value="1"/>
</dbReference>
<organism evidence="5 6">
    <name type="scientific">Echinicola pacifica</name>
    <dbReference type="NCBI Taxonomy" id="346377"/>
    <lineage>
        <taxon>Bacteria</taxon>
        <taxon>Pseudomonadati</taxon>
        <taxon>Bacteroidota</taxon>
        <taxon>Cytophagia</taxon>
        <taxon>Cytophagales</taxon>
        <taxon>Cyclobacteriaceae</taxon>
        <taxon>Echinicola</taxon>
    </lineage>
</organism>
<dbReference type="Gene3D" id="2.60.40.1120">
    <property type="entry name" value="Carboxypeptidase-like, regulatory domain"/>
    <property type="match status" value="1"/>
</dbReference>
<dbReference type="NCBIfam" id="TIGR04057">
    <property type="entry name" value="SusC_RagA_signa"/>
    <property type="match status" value="1"/>
</dbReference>
<accession>A0A918UPT0</accession>
<dbReference type="SUPFAM" id="SSF56935">
    <property type="entry name" value="Porins"/>
    <property type="match status" value="1"/>
</dbReference>
<keyword evidence="1" id="KW-0813">Transport</keyword>
<name>A0A918UPT0_9BACT</name>
<comment type="similarity">
    <text evidence="1 2">Belongs to the TonB-dependent receptor family.</text>
</comment>
<reference evidence="5" key="1">
    <citation type="journal article" date="2014" name="Int. J. Syst. Evol. Microbiol.">
        <title>Complete genome sequence of Corynebacterium casei LMG S-19264T (=DSM 44701T), isolated from a smear-ripened cheese.</title>
        <authorList>
            <consortium name="US DOE Joint Genome Institute (JGI-PGF)"/>
            <person name="Walter F."/>
            <person name="Albersmeier A."/>
            <person name="Kalinowski J."/>
            <person name="Ruckert C."/>
        </authorList>
    </citation>
    <scope>NUCLEOTIDE SEQUENCE</scope>
    <source>
        <strain evidence="5">KCTC 12368</strain>
    </source>
</reference>
<dbReference type="Proteomes" id="UP000619457">
    <property type="component" value="Unassembled WGS sequence"/>
</dbReference>
<keyword evidence="1" id="KW-0812">Transmembrane</keyword>
<dbReference type="Pfam" id="PF00593">
    <property type="entry name" value="TonB_dep_Rec_b-barrel"/>
    <property type="match status" value="1"/>
</dbReference>
<dbReference type="InterPro" id="IPR000531">
    <property type="entry name" value="Beta-barrel_TonB"/>
</dbReference>
<dbReference type="InterPro" id="IPR037066">
    <property type="entry name" value="Plug_dom_sf"/>
</dbReference>
<evidence type="ECO:0000313" key="6">
    <source>
        <dbReference type="Proteomes" id="UP000619457"/>
    </source>
</evidence>
<reference evidence="5" key="2">
    <citation type="submission" date="2020-09" db="EMBL/GenBank/DDBJ databases">
        <authorList>
            <person name="Sun Q."/>
            <person name="Kim S."/>
        </authorList>
    </citation>
    <scope>NUCLEOTIDE SEQUENCE</scope>
    <source>
        <strain evidence="5">KCTC 12368</strain>
    </source>
</reference>
<dbReference type="Pfam" id="PF07715">
    <property type="entry name" value="Plug"/>
    <property type="match status" value="1"/>
</dbReference>
<dbReference type="FunFam" id="2.170.130.10:FF:000003">
    <property type="entry name" value="SusC/RagA family TonB-linked outer membrane protein"/>
    <property type="match status" value="1"/>
</dbReference>
<dbReference type="PROSITE" id="PS52016">
    <property type="entry name" value="TONB_DEPENDENT_REC_3"/>
    <property type="match status" value="1"/>
</dbReference>
<dbReference type="AlphaFoldDB" id="A0A918UPT0"/>
<keyword evidence="1 2" id="KW-0472">Membrane</keyword>
<proteinExistence type="inferred from homology"/>
<comment type="subcellular location">
    <subcellularLocation>
        <location evidence="1">Cell outer membrane</location>
        <topology evidence="1">Multi-pass membrane protein</topology>
    </subcellularLocation>
</comment>
<evidence type="ECO:0000259" key="4">
    <source>
        <dbReference type="Pfam" id="PF07715"/>
    </source>
</evidence>
<evidence type="ECO:0000256" key="2">
    <source>
        <dbReference type="RuleBase" id="RU003357"/>
    </source>
</evidence>
<feature type="domain" description="TonB-dependent receptor-like beta-barrel" evidence="3">
    <location>
        <begin position="444"/>
        <end position="849"/>
    </location>
</feature>
<evidence type="ECO:0000259" key="3">
    <source>
        <dbReference type="Pfam" id="PF00593"/>
    </source>
</evidence>
<keyword evidence="6" id="KW-1185">Reference proteome</keyword>
<dbReference type="EMBL" id="BMWX01000003">
    <property type="protein sequence ID" value="GGZ25289.1"/>
    <property type="molecule type" value="Genomic_DNA"/>
</dbReference>
<dbReference type="SUPFAM" id="SSF49464">
    <property type="entry name" value="Carboxypeptidase regulatory domain-like"/>
    <property type="match status" value="1"/>
</dbReference>